<dbReference type="AlphaFoldDB" id="A0A2P2PXT6"/>
<organism evidence="1">
    <name type="scientific">Rhizophora mucronata</name>
    <name type="common">Asiatic mangrove</name>
    <dbReference type="NCBI Taxonomy" id="61149"/>
    <lineage>
        <taxon>Eukaryota</taxon>
        <taxon>Viridiplantae</taxon>
        <taxon>Streptophyta</taxon>
        <taxon>Embryophyta</taxon>
        <taxon>Tracheophyta</taxon>
        <taxon>Spermatophyta</taxon>
        <taxon>Magnoliopsida</taxon>
        <taxon>eudicotyledons</taxon>
        <taxon>Gunneridae</taxon>
        <taxon>Pentapetalae</taxon>
        <taxon>rosids</taxon>
        <taxon>fabids</taxon>
        <taxon>Malpighiales</taxon>
        <taxon>Rhizophoraceae</taxon>
        <taxon>Rhizophora</taxon>
    </lineage>
</organism>
<reference evidence="1" key="1">
    <citation type="submission" date="2018-02" db="EMBL/GenBank/DDBJ databases">
        <title>Rhizophora mucronata_Transcriptome.</title>
        <authorList>
            <person name="Meera S.P."/>
            <person name="Sreeshan A."/>
            <person name="Augustine A."/>
        </authorList>
    </citation>
    <scope>NUCLEOTIDE SEQUENCE</scope>
    <source>
        <tissue evidence="1">Leaf</tissue>
    </source>
</reference>
<dbReference type="EMBL" id="GGEC01078999">
    <property type="protein sequence ID" value="MBX59483.1"/>
    <property type="molecule type" value="Transcribed_RNA"/>
</dbReference>
<accession>A0A2P2PXT6</accession>
<evidence type="ECO:0000313" key="1">
    <source>
        <dbReference type="EMBL" id="MBX59483.1"/>
    </source>
</evidence>
<proteinExistence type="predicted"/>
<protein>
    <submittedName>
        <fullName evidence="1">Uncharacterized protein</fullName>
    </submittedName>
</protein>
<sequence length="37" mass="4307">MFKSCTRNDHISLTSPRQLSCDYMASKIKFLYFPSSC</sequence>
<name>A0A2P2PXT6_RHIMU</name>